<evidence type="ECO:0000313" key="2">
    <source>
        <dbReference type="Proteomes" id="UP001057402"/>
    </source>
</evidence>
<accession>A0ACB9RJN4</accession>
<evidence type="ECO:0000313" key="1">
    <source>
        <dbReference type="EMBL" id="KAI4378662.1"/>
    </source>
</evidence>
<protein>
    <submittedName>
        <fullName evidence="1">Uncharacterized protein</fullName>
    </submittedName>
</protein>
<proteinExistence type="predicted"/>
<keyword evidence="2" id="KW-1185">Reference proteome</keyword>
<dbReference type="Proteomes" id="UP001057402">
    <property type="component" value="Chromosome 4"/>
</dbReference>
<sequence>MPRPRRLRVACAARFRPCIDIHKRCYDVLRFSGLQVGGGINTGNALSYTEKRAVIVTSYVFSDGKMNLERLKNLVHIIGRDRLVLDLSCRKKGMQINSWSMELTLREKNWVFTKS</sequence>
<reference evidence="2" key="1">
    <citation type="journal article" date="2023" name="Front. Plant Sci.">
        <title>Chromosomal-level genome assembly of Melastoma candidum provides insights into trichome evolution.</title>
        <authorList>
            <person name="Zhong Y."/>
            <person name="Wu W."/>
            <person name="Sun C."/>
            <person name="Zou P."/>
            <person name="Liu Y."/>
            <person name="Dai S."/>
            <person name="Zhou R."/>
        </authorList>
    </citation>
    <scope>NUCLEOTIDE SEQUENCE [LARGE SCALE GENOMIC DNA]</scope>
</reference>
<gene>
    <name evidence="1" type="ORF">MLD38_016112</name>
</gene>
<organism evidence="1 2">
    <name type="scientific">Melastoma candidum</name>
    <dbReference type="NCBI Taxonomy" id="119954"/>
    <lineage>
        <taxon>Eukaryota</taxon>
        <taxon>Viridiplantae</taxon>
        <taxon>Streptophyta</taxon>
        <taxon>Embryophyta</taxon>
        <taxon>Tracheophyta</taxon>
        <taxon>Spermatophyta</taxon>
        <taxon>Magnoliopsida</taxon>
        <taxon>eudicotyledons</taxon>
        <taxon>Gunneridae</taxon>
        <taxon>Pentapetalae</taxon>
        <taxon>rosids</taxon>
        <taxon>malvids</taxon>
        <taxon>Myrtales</taxon>
        <taxon>Melastomataceae</taxon>
        <taxon>Melastomatoideae</taxon>
        <taxon>Melastomateae</taxon>
        <taxon>Melastoma</taxon>
    </lineage>
</organism>
<name>A0ACB9RJN4_9MYRT</name>
<comment type="caution">
    <text evidence="1">The sequence shown here is derived from an EMBL/GenBank/DDBJ whole genome shotgun (WGS) entry which is preliminary data.</text>
</comment>
<dbReference type="EMBL" id="CM042883">
    <property type="protein sequence ID" value="KAI4378662.1"/>
    <property type="molecule type" value="Genomic_DNA"/>
</dbReference>